<gene>
    <name evidence="10" type="ORF">COY32_03245</name>
</gene>
<evidence type="ECO:0000256" key="7">
    <source>
        <dbReference type="SAM" id="Phobius"/>
    </source>
</evidence>
<accession>A0A2M7TJ01</accession>
<reference evidence="11" key="1">
    <citation type="submission" date="2017-09" db="EMBL/GenBank/DDBJ databases">
        <title>Depth-based differentiation of microbial function through sediment-hosted aquifers and enrichment of novel symbionts in the deep terrestrial subsurface.</title>
        <authorList>
            <person name="Probst A.J."/>
            <person name="Ladd B."/>
            <person name="Jarett J.K."/>
            <person name="Geller-Mcgrath D.E."/>
            <person name="Sieber C.M.K."/>
            <person name="Emerson J.B."/>
            <person name="Anantharaman K."/>
            <person name="Thomas B.C."/>
            <person name="Malmstrom R."/>
            <person name="Stieglmeier M."/>
            <person name="Klingl A."/>
            <person name="Woyke T."/>
            <person name="Ryan C.M."/>
            <person name="Banfield J.F."/>
        </authorList>
    </citation>
    <scope>NUCLEOTIDE SEQUENCE [LARGE SCALE GENOMIC DNA]</scope>
</reference>
<feature type="transmembrane region" description="Helical" evidence="7">
    <location>
        <begin position="281"/>
        <end position="305"/>
    </location>
</feature>
<sequence length="404" mass="42922">MIIHYVTEALLSFWNNKVRTTLNLLGVIIGVTAVTTLVSLGDGLKQEVSNMIEGFGTNVLTIVNGNIDTTTGSTQNANPANFVATDILSLDDVATIEQTPDVSQVSPVSLVPGKVTYRETTATPIIMGVTGNMFDAFEILSLKEGDMFAKNDNRAVAVIGPKLVETLFGSTNPIGESITIKDQSFTIIGLSHEPKLSDLTGSEFSNLVLIPFSQATKLNSEKVAISRIIVKATDSANVNTVRDSIKSSLMANHDGEEDFSILTQKDLLGLFDDFVNLATTLVSAIAAISLVVGGIGIMNIMLVTVTERTKEIGIRKAVGATKTAILLQFLTEATLITLMGGLIGLALSFVIGMAVSYYSPLSPVISVHVIALALGVSTSVGIIFGIWPAMRAAQKDPIEALRYE</sequence>
<keyword evidence="4 7" id="KW-1133">Transmembrane helix</keyword>
<keyword evidence="2" id="KW-1003">Cell membrane</keyword>
<dbReference type="GO" id="GO:0005886">
    <property type="term" value="C:plasma membrane"/>
    <property type="evidence" value="ECO:0007669"/>
    <property type="project" value="UniProtKB-SubCell"/>
</dbReference>
<protein>
    <submittedName>
        <fullName evidence="10">ABC transporter permease</fullName>
    </submittedName>
</protein>
<feature type="transmembrane region" description="Helical" evidence="7">
    <location>
        <begin position="364"/>
        <end position="387"/>
    </location>
</feature>
<comment type="caution">
    <text evidence="10">The sequence shown here is derived from an EMBL/GenBank/DDBJ whole genome shotgun (WGS) entry which is preliminary data.</text>
</comment>
<dbReference type="Proteomes" id="UP000228920">
    <property type="component" value="Unassembled WGS sequence"/>
</dbReference>
<keyword evidence="5 7" id="KW-0472">Membrane</keyword>
<evidence type="ECO:0000256" key="5">
    <source>
        <dbReference type="ARBA" id="ARBA00023136"/>
    </source>
</evidence>
<dbReference type="InterPro" id="IPR050250">
    <property type="entry name" value="Macrolide_Exporter_MacB"/>
</dbReference>
<feature type="transmembrane region" description="Helical" evidence="7">
    <location>
        <begin position="325"/>
        <end position="358"/>
    </location>
</feature>
<dbReference type="PANTHER" id="PTHR30572">
    <property type="entry name" value="MEMBRANE COMPONENT OF TRANSPORTER-RELATED"/>
    <property type="match status" value="1"/>
</dbReference>
<evidence type="ECO:0000256" key="4">
    <source>
        <dbReference type="ARBA" id="ARBA00022989"/>
    </source>
</evidence>
<comment type="similarity">
    <text evidence="6">Belongs to the ABC-4 integral membrane protein family.</text>
</comment>
<dbReference type="InterPro" id="IPR003838">
    <property type="entry name" value="ABC3_permease_C"/>
</dbReference>
<evidence type="ECO:0000256" key="3">
    <source>
        <dbReference type="ARBA" id="ARBA00022692"/>
    </source>
</evidence>
<feature type="domain" description="MacB-like periplasmic core" evidence="9">
    <location>
        <begin position="20"/>
        <end position="246"/>
    </location>
</feature>
<feature type="domain" description="ABC3 transporter permease C-terminal" evidence="8">
    <location>
        <begin position="284"/>
        <end position="397"/>
    </location>
</feature>
<dbReference type="GO" id="GO:0022857">
    <property type="term" value="F:transmembrane transporter activity"/>
    <property type="evidence" value="ECO:0007669"/>
    <property type="project" value="TreeGrafter"/>
</dbReference>
<comment type="subcellular location">
    <subcellularLocation>
        <location evidence="1">Cell membrane</location>
        <topology evidence="1">Multi-pass membrane protein</topology>
    </subcellularLocation>
</comment>
<evidence type="ECO:0000259" key="9">
    <source>
        <dbReference type="Pfam" id="PF12704"/>
    </source>
</evidence>
<dbReference type="AlphaFoldDB" id="A0A2M7TJ01"/>
<evidence type="ECO:0000313" key="11">
    <source>
        <dbReference type="Proteomes" id="UP000228920"/>
    </source>
</evidence>
<dbReference type="InterPro" id="IPR025857">
    <property type="entry name" value="MacB_PCD"/>
</dbReference>
<evidence type="ECO:0000256" key="2">
    <source>
        <dbReference type="ARBA" id="ARBA00022475"/>
    </source>
</evidence>
<dbReference type="Pfam" id="PF02687">
    <property type="entry name" value="FtsX"/>
    <property type="match status" value="1"/>
</dbReference>
<evidence type="ECO:0000313" key="10">
    <source>
        <dbReference type="EMBL" id="PIZ46424.1"/>
    </source>
</evidence>
<dbReference type="PANTHER" id="PTHR30572:SF4">
    <property type="entry name" value="ABC TRANSPORTER PERMEASE YTRF"/>
    <property type="match status" value="1"/>
</dbReference>
<evidence type="ECO:0000256" key="1">
    <source>
        <dbReference type="ARBA" id="ARBA00004651"/>
    </source>
</evidence>
<dbReference type="EMBL" id="PFNL01000099">
    <property type="protein sequence ID" value="PIZ46424.1"/>
    <property type="molecule type" value="Genomic_DNA"/>
</dbReference>
<organism evidence="10 11">
    <name type="scientific">candidate division WWE3 bacterium CG_4_10_14_0_2_um_filter_41_14</name>
    <dbReference type="NCBI Taxonomy" id="1975072"/>
    <lineage>
        <taxon>Bacteria</taxon>
        <taxon>Katanobacteria</taxon>
    </lineage>
</organism>
<keyword evidence="3 7" id="KW-0812">Transmembrane</keyword>
<dbReference type="Pfam" id="PF12704">
    <property type="entry name" value="MacB_PCD"/>
    <property type="match status" value="1"/>
</dbReference>
<evidence type="ECO:0000259" key="8">
    <source>
        <dbReference type="Pfam" id="PF02687"/>
    </source>
</evidence>
<feature type="transmembrane region" description="Helical" evidence="7">
    <location>
        <begin position="21"/>
        <end position="41"/>
    </location>
</feature>
<evidence type="ECO:0000256" key="6">
    <source>
        <dbReference type="ARBA" id="ARBA00038076"/>
    </source>
</evidence>
<name>A0A2M7TJ01_UNCKA</name>
<proteinExistence type="inferred from homology"/>